<evidence type="ECO:0000313" key="2">
    <source>
        <dbReference type="EMBL" id="GMT03044.1"/>
    </source>
</evidence>
<dbReference type="Proteomes" id="UP001432027">
    <property type="component" value="Unassembled WGS sequence"/>
</dbReference>
<dbReference type="Gene3D" id="2.30.30.40">
    <property type="entry name" value="SH3 Domains"/>
    <property type="match status" value="1"/>
</dbReference>
<protein>
    <recommendedName>
        <fullName evidence="1">Guanylate kinase-like domain-containing protein</fullName>
    </recommendedName>
</protein>
<dbReference type="AlphaFoldDB" id="A0AAV5U9H4"/>
<dbReference type="PROSITE" id="PS50052">
    <property type="entry name" value="GUANYLATE_KINASE_2"/>
    <property type="match status" value="1"/>
</dbReference>
<dbReference type="InterPro" id="IPR008145">
    <property type="entry name" value="GK/Ca_channel_bsu"/>
</dbReference>
<proteinExistence type="predicted"/>
<name>A0AAV5U9H4_9BILA</name>
<keyword evidence="3" id="KW-1185">Reference proteome</keyword>
<comment type="caution">
    <text evidence="2">The sequence shown here is derived from an EMBL/GenBank/DDBJ whole genome shotgun (WGS) entry which is preliminary data.</text>
</comment>
<dbReference type="SMART" id="SM00072">
    <property type="entry name" value="GuKc"/>
    <property type="match status" value="1"/>
</dbReference>
<dbReference type="InterPro" id="IPR027417">
    <property type="entry name" value="P-loop_NTPase"/>
</dbReference>
<dbReference type="InterPro" id="IPR020590">
    <property type="entry name" value="Guanylate_kinase_CS"/>
</dbReference>
<feature type="domain" description="Guanylate kinase-like" evidence="1">
    <location>
        <begin position="71"/>
        <end position="247"/>
    </location>
</feature>
<dbReference type="InterPro" id="IPR050716">
    <property type="entry name" value="MAGUK"/>
</dbReference>
<organism evidence="2 3">
    <name type="scientific">Pristionchus entomophagus</name>
    <dbReference type="NCBI Taxonomy" id="358040"/>
    <lineage>
        <taxon>Eukaryota</taxon>
        <taxon>Metazoa</taxon>
        <taxon>Ecdysozoa</taxon>
        <taxon>Nematoda</taxon>
        <taxon>Chromadorea</taxon>
        <taxon>Rhabditida</taxon>
        <taxon>Rhabditina</taxon>
        <taxon>Diplogasteromorpha</taxon>
        <taxon>Diplogasteroidea</taxon>
        <taxon>Neodiplogasteridae</taxon>
        <taxon>Pristionchus</taxon>
    </lineage>
</organism>
<dbReference type="GO" id="GO:0034330">
    <property type="term" value="P:cell junction organization"/>
    <property type="evidence" value="ECO:0007669"/>
    <property type="project" value="UniProtKB-ARBA"/>
</dbReference>
<dbReference type="SUPFAM" id="SSF52540">
    <property type="entry name" value="P-loop containing nucleoside triphosphate hydrolases"/>
    <property type="match status" value="1"/>
</dbReference>
<dbReference type="PROSITE" id="PS00856">
    <property type="entry name" value="GUANYLATE_KINASE_1"/>
    <property type="match status" value="1"/>
</dbReference>
<dbReference type="PANTHER" id="PTHR23122">
    <property type="entry name" value="MEMBRANE-ASSOCIATED GUANYLATE KINASE MAGUK"/>
    <property type="match status" value="1"/>
</dbReference>
<dbReference type="EMBL" id="BTSX01000006">
    <property type="protein sequence ID" value="GMT03044.1"/>
    <property type="molecule type" value="Genomic_DNA"/>
</dbReference>
<dbReference type="InterPro" id="IPR008144">
    <property type="entry name" value="Guanylate_kin-like_dom"/>
</dbReference>
<reference evidence="2" key="1">
    <citation type="submission" date="2023-10" db="EMBL/GenBank/DDBJ databases">
        <title>Genome assembly of Pristionchus species.</title>
        <authorList>
            <person name="Yoshida K."/>
            <person name="Sommer R.J."/>
        </authorList>
    </citation>
    <scope>NUCLEOTIDE SEQUENCE</scope>
    <source>
        <strain evidence="2">RS0144</strain>
    </source>
</reference>
<dbReference type="FunFam" id="3.30.63.10:FF:000002">
    <property type="entry name" value="Guanylate kinase 1"/>
    <property type="match status" value="1"/>
</dbReference>
<sequence length="266" mass="30392">MAEVYHLRAQFSLADPSFLPVTHGHIFQICGKNSTTGSLEAVNVFTRETGWLPRPSQKEYVEVKRSMVGYTQPVLLIGSLSSHIHDLLISRRPETFAAAVPHTTRPRRLQEKNGVDYWFVKHNTMESMIKSNLFVECGRLGEFLYGTTESAIRCVAQREKKHCLLDSSTSVQHLITRSLFPVVVFVGAQNWRQLQDVIAFDGGSEYQAKELMAKDEELIREMRMYLGGVVRERSLEESYSDVNRVIHNHTRETWIPETGDPNARLI</sequence>
<dbReference type="Gene3D" id="3.40.50.300">
    <property type="entry name" value="P-loop containing nucleotide triphosphate hydrolases"/>
    <property type="match status" value="1"/>
</dbReference>
<dbReference type="Pfam" id="PF00625">
    <property type="entry name" value="Guanylate_kin"/>
    <property type="match status" value="1"/>
</dbReference>
<dbReference type="Gene3D" id="3.30.63.10">
    <property type="entry name" value="Guanylate Kinase phosphate binding domain"/>
    <property type="match status" value="1"/>
</dbReference>
<gene>
    <name evidence="2" type="ORF">PENTCL1PPCAC_25218</name>
</gene>
<evidence type="ECO:0000313" key="3">
    <source>
        <dbReference type="Proteomes" id="UP001432027"/>
    </source>
</evidence>
<accession>A0AAV5U9H4</accession>
<evidence type="ECO:0000259" key="1">
    <source>
        <dbReference type="PROSITE" id="PS50052"/>
    </source>
</evidence>